<dbReference type="InterPro" id="IPR024711">
    <property type="entry name" value="Catalase_clade1/3"/>
</dbReference>
<comment type="cofactor">
    <cofactor evidence="1 11">
        <name>heme</name>
        <dbReference type="ChEBI" id="CHEBI:30413"/>
    </cofactor>
</comment>
<dbReference type="EC" id="1.11.1.6" evidence="3"/>
<dbReference type="InterPro" id="IPR011614">
    <property type="entry name" value="Catalase_core"/>
</dbReference>
<dbReference type="Pfam" id="PF00199">
    <property type="entry name" value="Catalase"/>
    <property type="match status" value="1"/>
</dbReference>
<feature type="domain" description="Catalase core" evidence="12">
    <location>
        <begin position="18"/>
        <end position="402"/>
    </location>
</feature>
<dbReference type="InterPro" id="IPR002226">
    <property type="entry name" value="Catalase_haem_BS"/>
</dbReference>
<keyword evidence="8 11" id="KW-0408">Iron</keyword>
<evidence type="ECO:0000256" key="9">
    <source>
        <dbReference type="ARBA" id="ARBA00023324"/>
    </source>
</evidence>
<dbReference type="PROSITE" id="PS51402">
    <property type="entry name" value="CATALASE_3"/>
    <property type="match status" value="1"/>
</dbReference>
<keyword evidence="9" id="KW-0376">Hydrogen peroxide</keyword>
<comment type="similarity">
    <text evidence="2">Belongs to the catalase family.</text>
</comment>
<dbReference type="GO" id="GO:0042542">
    <property type="term" value="P:response to hydrogen peroxide"/>
    <property type="evidence" value="ECO:0007669"/>
    <property type="project" value="TreeGrafter"/>
</dbReference>
<comment type="caution">
    <text evidence="13">The sequence shown here is derived from an EMBL/GenBank/DDBJ whole genome shotgun (WGS) entry which is preliminary data.</text>
</comment>
<dbReference type="InterPro" id="IPR018028">
    <property type="entry name" value="Catalase"/>
</dbReference>
<keyword evidence="14" id="KW-1185">Reference proteome</keyword>
<evidence type="ECO:0000256" key="5">
    <source>
        <dbReference type="ARBA" id="ARBA00022617"/>
    </source>
</evidence>
<evidence type="ECO:0000256" key="7">
    <source>
        <dbReference type="ARBA" id="ARBA00023002"/>
    </source>
</evidence>
<evidence type="ECO:0000256" key="1">
    <source>
        <dbReference type="ARBA" id="ARBA00001971"/>
    </source>
</evidence>
<dbReference type="SMART" id="SM01060">
    <property type="entry name" value="Catalase"/>
    <property type="match status" value="1"/>
</dbReference>
<feature type="active site" evidence="10">
    <location>
        <position position="138"/>
    </location>
</feature>
<evidence type="ECO:0000256" key="2">
    <source>
        <dbReference type="ARBA" id="ARBA00005329"/>
    </source>
</evidence>
<dbReference type="SUPFAM" id="SSF56634">
    <property type="entry name" value="Heme-dependent catalase-like"/>
    <property type="match status" value="1"/>
</dbReference>
<evidence type="ECO:0000313" key="14">
    <source>
        <dbReference type="Proteomes" id="UP000247409"/>
    </source>
</evidence>
<dbReference type="GO" id="GO:0046872">
    <property type="term" value="F:metal ion binding"/>
    <property type="evidence" value="ECO:0007669"/>
    <property type="project" value="UniProtKB-KW"/>
</dbReference>
<sequence>MDPKKFLPSDANDSVHITTNSGAPVDDSLNSLTLGERGPVLLSDFHLVEKLANFDREVVPERRVHARGVAAKGVFVCTRDITKLTKADPFSHVGKRTPVAVRFSTVVHSRGSPETLRDPRGFATKFYTGEGNWDLVGNLEPVFFIRDAIQFPEMVHAFKPSPKTEKQEWHRILDFLSFHPECMHMMTWLLDDVGIPKNYTTMNGAGVHTFVLINREGRETYVKFHWVTEQGEHNLLDDEAKRVGGEDFSHATTHLIDTIEAGNFPAWQLKIQLMDPATELDQPWGDPLDPTKTWPEKDFPMIPVGRMVLNENMDNHFLESESIAFSPGNVIPGVTFSQDKLLQGRIFSYADTQRYRLGANYLQIPINAPRCPFMNRQFDGSGATMTRKSDVNYFPSIRSRADTVGTEQVPNVRGTVSGTQVRRPLSKQNNFGQAGERWRSFDEARRQRLVVRAAEALNAPKVSKKLKGIWIGYWTECDRELGSRIAALVKMSNM</sequence>
<keyword evidence="7" id="KW-0560">Oxidoreductase</keyword>
<organism evidence="13 14">
    <name type="scientific">Gracilariopsis chorda</name>
    <dbReference type="NCBI Taxonomy" id="448386"/>
    <lineage>
        <taxon>Eukaryota</taxon>
        <taxon>Rhodophyta</taxon>
        <taxon>Florideophyceae</taxon>
        <taxon>Rhodymeniophycidae</taxon>
        <taxon>Gracilariales</taxon>
        <taxon>Gracilariaceae</taxon>
        <taxon>Gracilariopsis</taxon>
    </lineage>
</organism>
<evidence type="ECO:0000256" key="8">
    <source>
        <dbReference type="ARBA" id="ARBA00023004"/>
    </source>
</evidence>
<dbReference type="PANTHER" id="PTHR11465:SF23">
    <property type="entry name" value="CATALASE-2"/>
    <property type="match status" value="1"/>
</dbReference>
<name>A0A2V3IJH9_9FLOR</name>
<keyword evidence="5 11" id="KW-0349">Heme</keyword>
<evidence type="ECO:0000256" key="11">
    <source>
        <dbReference type="PIRSR" id="PIRSR038928-2"/>
    </source>
</evidence>
<keyword evidence="6 11" id="KW-0479">Metal-binding</keyword>
<gene>
    <name evidence="13" type="ORF">BWQ96_09040</name>
</gene>
<feature type="binding site" description="axial binding residue" evidence="11">
    <location>
        <position position="349"/>
    </location>
    <ligand>
        <name>heme</name>
        <dbReference type="ChEBI" id="CHEBI:30413"/>
    </ligand>
    <ligandPart>
        <name>Fe</name>
        <dbReference type="ChEBI" id="CHEBI:18248"/>
    </ligandPart>
</feature>
<proteinExistence type="inferred from homology"/>
<dbReference type="GO" id="GO:0042744">
    <property type="term" value="P:hydrogen peroxide catabolic process"/>
    <property type="evidence" value="ECO:0007669"/>
    <property type="project" value="UniProtKB-KW"/>
</dbReference>
<dbReference type="InterPro" id="IPR010582">
    <property type="entry name" value="Catalase_immune_responsive"/>
</dbReference>
<keyword evidence="4" id="KW-0575">Peroxidase</keyword>
<accession>A0A2V3IJH9</accession>
<dbReference type="GO" id="GO:0020037">
    <property type="term" value="F:heme binding"/>
    <property type="evidence" value="ECO:0007669"/>
    <property type="project" value="InterPro"/>
</dbReference>
<dbReference type="PIRSF" id="PIRSF038928">
    <property type="entry name" value="Catalase_clade1-3"/>
    <property type="match status" value="1"/>
</dbReference>
<protein>
    <recommendedName>
        <fullName evidence="3">catalase</fullName>
        <ecNumber evidence="3">1.11.1.6</ecNumber>
    </recommendedName>
</protein>
<evidence type="ECO:0000256" key="6">
    <source>
        <dbReference type="ARBA" id="ARBA00022723"/>
    </source>
</evidence>
<dbReference type="Gene3D" id="2.40.180.10">
    <property type="entry name" value="Catalase core domain"/>
    <property type="match status" value="1"/>
</dbReference>
<dbReference type="EMBL" id="NBIV01000225">
    <property type="protein sequence ID" value="PXF41280.1"/>
    <property type="molecule type" value="Genomic_DNA"/>
</dbReference>
<dbReference type="STRING" id="448386.A0A2V3IJH9"/>
<dbReference type="Proteomes" id="UP000247409">
    <property type="component" value="Unassembled WGS sequence"/>
</dbReference>
<dbReference type="PRINTS" id="PR00067">
    <property type="entry name" value="CATALASE"/>
</dbReference>
<dbReference type="InterPro" id="IPR020835">
    <property type="entry name" value="Catalase_sf"/>
</dbReference>
<evidence type="ECO:0000256" key="10">
    <source>
        <dbReference type="PIRSR" id="PIRSR038928-1"/>
    </source>
</evidence>
<dbReference type="PANTHER" id="PTHR11465">
    <property type="entry name" value="CATALASE"/>
    <property type="match status" value="1"/>
</dbReference>
<dbReference type="OrthoDB" id="6880011at2759"/>
<dbReference type="GO" id="GO:0005737">
    <property type="term" value="C:cytoplasm"/>
    <property type="evidence" value="ECO:0007669"/>
    <property type="project" value="TreeGrafter"/>
</dbReference>
<dbReference type="GO" id="GO:0004096">
    <property type="term" value="F:catalase activity"/>
    <property type="evidence" value="ECO:0007669"/>
    <property type="project" value="UniProtKB-EC"/>
</dbReference>
<dbReference type="PROSITE" id="PS00437">
    <property type="entry name" value="CATALASE_1"/>
    <property type="match status" value="1"/>
</dbReference>
<dbReference type="CDD" id="cd08154">
    <property type="entry name" value="catalase_clade_1"/>
    <property type="match status" value="1"/>
</dbReference>
<dbReference type="AlphaFoldDB" id="A0A2V3IJH9"/>
<reference evidence="13 14" key="1">
    <citation type="journal article" date="2018" name="Mol. Biol. Evol.">
        <title>Analysis of the draft genome of the red seaweed Gracilariopsis chorda provides insights into genome size evolution in Rhodophyta.</title>
        <authorList>
            <person name="Lee J."/>
            <person name="Yang E.C."/>
            <person name="Graf L."/>
            <person name="Yang J.H."/>
            <person name="Qiu H."/>
            <person name="Zel Zion U."/>
            <person name="Chan C.X."/>
            <person name="Stephens T.G."/>
            <person name="Weber A.P.M."/>
            <person name="Boo G.H."/>
            <person name="Boo S.M."/>
            <person name="Kim K.M."/>
            <person name="Shin Y."/>
            <person name="Jung M."/>
            <person name="Lee S.J."/>
            <person name="Yim H.S."/>
            <person name="Lee J.H."/>
            <person name="Bhattacharya D."/>
            <person name="Yoon H.S."/>
        </authorList>
    </citation>
    <scope>NUCLEOTIDE SEQUENCE [LARGE SCALE GENOMIC DNA]</scope>
    <source>
        <strain evidence="13 14">SKKU-2015</strain>
        <tissue evidence="13">Whole body</tissue>
    </source>
</reference>
<evidence type="ECO:0000256" key="3">
    <source>
        <dbReference type="ARBA" id="ARBA00012314"/>
    </source>
</evidence>
<evidence type="ECO:0000313" key="13">
    <source>
        <dbReference type="EMBL" id="PXF41280.1"/>
    </source>
</evidence>
<feature type="active site" evidence="10">
    <location>
        <position position="65"/>
    </location>
</feature>
<evidence type="ECO:0000259" key="12">
    <source>
        <dbReference type="SMART" id="SM01060"/>
    </source>
</evidence>
<evidence type="ECO:0000256" key="4">
    <source>
        <dbReference type="ARBA" id="ARBA00022559"/>
    </source>
</evidence>
<dbReference type="Pfam" id="PF06628">
    <property type="entry name" value="Catalase-rel"/>
    <property type="match status" value="1"/>
</dbReference>